<dbReference type="Gene3D" id="3.10.129.10">
    <property type="entry name" value="Hotdog Thioesterase"/>
    <property type="match status" value="1"/>
</dbReference>
<dbReference type="InterPro" id="IPR029069">
    <property type="entry name" value="HotDog_dom_sf"/>
</dbReference>
<reference evidence="1" key="1">
    <citation type="submission" date="2021-01" db="EMBL/GenBank/DDBJ databases">
        <authorList>
            <person name="Corre E."/>
            <person name="Pelletier E."/>
            <person name="Niang G."/>
            <person name="Scheremetjew M."/>
            <person name="Finn R."/>
            <person name="Kale V."/>
            <person name="Holt S."/>
            <person name="Cochrane G."/>
            <person name="Meng A."/>
            <person name="Brown T."/>
            <person name="Cohen L."/>
        </authorList>
    </citation>
    <scope>NUCLEOTIDE SEQUENCE</scope>
    <source>
        <strain evidence="1">NY070348D</strain>
    </source>
</reference>
<evidence type="ECO:0008006" key="2">
    <source>
        <dbReference type="Google" id="ProtNLM"/>
    </source>
</evidence>
<protein>
    <recommendedName>
        <fullName evidence="2">Thioesterase domain-containing protein</fullName>
    </recommendedName>
</protein>
<accession>A0A7S2WF61</accession>
<evidence type="ECO:0000313" key="1">
    <source>
        <dbReference type="EMBL" id="CAD9684385.1"/>
    </source>
</evidence>
<organism evidence="1">
    <name type="scientific">Mucochytrium quahogii</name>
    <dbReference type="NCBI Taxonomy" id="96639"/>
    <lineage>
        <taxon>Eukaryota</taxon>
        <taxon>Sar</taxon>
        <taxon>Stramenopiles</taxon>
        <taxon>Bigyra</taxon>
        <taxon>Labyrinthulomycetes</taxon>
        <taxon>Thraustochytrida</taxon>
        <taxon>Thraustochytriidae</taxon>
        <taxon>Mucochytrium</taxon>
    </lineage>
</organism>
<dbReference type="SUPFAM" id="SSF54637">
    <property type="entry name" value="Thioesterase/thiol ester dehydrase-isomerase"/>
    <property type="match status" value="1"/>
</dbReference>
<name>A0A7S2WF61_9STRA</name>
<proteinExistence type="predicted"/>
<sequence>MDRSDRLERGVRILNGSFVKNRNPAVSTLSGEIVCFDCIDVERLCMKFRIPGRFSSADGSTASYGVGAAVMDAVCANAVVLFSDFEFTVATLEQQCCFLSCLPVDVDLYAFATITKRDGRIAFLNVDLRLGSATGTLVATGSQCNSLLKLPARRSKM</sequence>
<dbReference type="AlphaFoldDB" id="A0A7S2WF61"/>
<gene>
    <name evidence="1" type="ORF">QSP1433_LOCUS8411</name>
</gene>
<dbReference type="EMBL" id="HBHK01013388">
    <property type="protein sequence ID" value="CAD9684385.1"/>
    <property type="molecule type" value="Transcribed_RNA"/>
</dbReference>